<name>A0ABR9D063_9GAMM</name>
<reference evidence="1 2" key="1">
    <citation type="submission" date="2020-09" db="EMBL/GenBank/DDBJ databases">
        <title>Methylomonas albis sp. nov. and Methylomonas fluvii sp. nov.: Two cold-adapted methanotrophs from the River Elbe and an amended description of Methylovulum psychrotolerans strain Eb1.</title>
        <authorList>
            <person name="Bussmann I.K."/>
            <person name="Klings K.-W."/>
            <person name="Warnstedt J."/>
            <person name="Hoppert M."/>
            <person name="Saborowski A."/>
            <person name="Horn F."/>
            <person name="Liebner S."/>
        </authorList>
    </citation>
    <scope>NUCLEOTIDE SEQUENCE [LARGE SCALE GENOMIC DNA]</scope>
    <source>
        <strain evidence="1 2">EbA</strain>
    </source>
</reference>
<accession>A0ABR9D063</accession>
<comment type="caution">
    <text evidence="1">The sequence shown here is derived from an EMBL/GenBank/DDBJ whole genome shotgun (WGS) entry which is preliminary data.</text>
</comment>
<dbReference type="EMBL" id="JACXSS010000001">
    <property type="protein sequence ID" value="MBD9356521.1"/>
    <property type="molecule type" value="Genomic_DNA"/>
</dbReference>
<keyword evidence="2" id="KW-1185">Reference proteome</keyword>
<evidence type="ECO:0000313" key="2">
    <source>
        <dbReference type="Proteomes" id="UP000652176"/>
    </source>
</evidence>
<sequence>MHADEKNTNTQAKILEKSLDSLLPYTVEQTESSFTKTRHGGVQHVVAKSATDSMLIASIQTHLRKMIGQFRKGDFSTTERMHGANMPGLMQLKTAKSADIRFAYRDLENGGQIRYYSEYPQFVSALHEWFDAQARAHGNVDLPSDIQHHLAKSE</sequence>
<dbReference type="Proteomes" id="UP000652176">
    <property type="component" value="Unassembled WGS sequence"/>
</dbReference>
<organism evidence="1 2">
    <name type="scientific">Methylomonas albis</name>
    <dbReference type="NCBI Taxonomy" id="1854563"/>
    <lineage>
        <taxon>Bacteria</taxon>
        <taxon>Pseudomonadati</taxon>
        <taxon>Pseudomonadota</taxon>
        <taxon>Gammaproteobacteria</taxon>
        <taxon>Methylococcales</taxon>
        <taxon>Methylococcaceae</taxon>
        <taxon>Methylomonas</taxon>
    </lineage>
</organism>
<evidence type="ECO:0000313" key="1">
    <source>
        <dbReference type="EMBL" id="MBD9356521.1"/>
    </source>
</evidence>
<gene>
    <name evidence="1" type="ORF">IE877_11585</name>
</gene>
<proteinExistence type="predicted"/>
<protein>
    <submittedName>
        <fullName evidence="1">Aspartate carbamoyltransferase</fullName>
    </submittedName>
</protein>